<evidence type="ECO:0000313" key="1">
    <source>
        <dbReference type="EMBL" id="KAL2829948.1"/>
    </source>
</evidence>
<protein>
    <recommendedName>
        <fullName evidence="3">Heterokaryon incompatibility domain-containing protein</fullName>
    </recommendedName>
</protein>
<sequence length="1040" mass="117683">MASSSDNTTIIGTLPDDELRTARVLHEILKHLTVNILTELPTEGLYSPQLSHTLEENKLQLETRLGLVSDICSILEILATVPTINSLHITWLNRNQQCILYKAILQDIVNTTYVNGFLLATWENILEARLGQMDIDYEIPPIRVIVGQEAFPDEINAGHHHLGILYPFNRDFVLNEISPEPKRNRKLRARQRKLQATAPLRRYSRIYPQIISPDQEEDISWKIFPEIIFPDLCEVLFQLAYNLVTNDYPQLKHIPYRRIIQALDGPSGVTKRLLGGYLDYITDDEDPRYWRPYVGQSATPEQRIKEHSLHYFIVWKGKGRRAMNFIRLWTLDDIEFLDEESAIIFPNLLEMSLAMAFETLPLHTNTTYSGIGISLKSHVRQAYTLQIRDSCDPHIQMWPSFREETRVPDTTVGKWCKGQALTTWSEYVDLFCSAVRYTGTILGDDVFDAPISLNESMHHLLAQEQLSAAIHCLTGEEVCHEYPVGNLASKIGIILSTCMVRVDVNKNDVHVPWGIRESGFNDDTCLLWFADPRERSYTRQSQAHDTSLKVTKALVTFNSNIIQQSGLRVIILDRTGASKYVIPGLPEDSGHFEMTMYCGNITGHLEKEGGRLKRVYLVCPSSLVSLWANPGPTIQRIGEVFKLAAALTNTHGIRPYFCNSSAAVHHILRIYAEENNGAEKMTVSTLTPILQAFLFRKGFHTAEGISRLEEIGGSLSRGLMLLLFTLRRRPGTFDNGNRRPLRQPSAPEYRKNIFSRDELQRMDSLYASAQVHPPFPQAGDTSGDYQLHDIALESLGQVDNKEVNEVEQLAGEREEAMKATWTPQEEYLNTEFHDIDLNSACNELFPATEDDAESQGDLGILQIRAPVSQQPGWKHGRDKSILNGREYKGAWSSCDGMQIHAGPDIAAIVLRLGKGPRHSFPAVILVKAEVYPGKRHPNNWACDALDIDPGAKLAFLVTHRKTEYLQAEGEGNARKANTFMDWLSNCSIETIAIRPRRHINAHQTQIIRPLNLPGKGTWFTDDQGKLVKSTEEGPQKARYL</sequence>
<name>A0ABR4IT27_9EURO</name>
<keyword evidence="2" id="KW-1185">Reference proteome</keyword>
<dbReference type="EMBL" id="JBFXLS010000014">
    <property type="protein sequence ID" value="KAL2829948.1"/>
    <property type="molecule type" value="Genomic_DNA"/>
</dbReference>
<organism evidence="1 2">
    <name type="scientific">Aspergillus cavernicola</name>
    <dbReference type="NCBI Taxonomy" id="176166"/>
    <lineage>
        <taxon>Eukaryota</taxon>
        <taxon>Fungi</taxon>
        <taxon>Dikarya</taxon>
        <taxon>Ascomycota</taxon>
        <taxon>Pezizomycotina</taxon>
        <taxon>Eurotiomycetes</taxon>
        <taxon>Eurotiomycetidae</taxon>
        <taxon>Eurotiales</taxon>
        <taxon>Aspergillaceae</taxon>
        <taxon>Aspergillus</taxon>
        <taxon>Aspergillus subgen. Nidulantes</taxon>
    </lineage>
</organism>
<accession>A0ABR4IT27</accession>
<reference evidence="1 2" key="1">
    <citation type="submission" date="2024-07" db="EMBL/GenBank/DDBJ databases">
        <title>Section-level genome sequencing and comparative genomics of Aspergillus sections Usti and Cavernicolus.</title>
        <authorList>
            <consortium name="Lawrence Berkeley National Laboratory"/>
            <person name="Nybo J.L."/>
            <person name="Vesth T.C."/>
            <person name="Theobald S."/>
            <person name="Frisvad J.C."/>
            <person name="Larsen T.O."/>
            <person name="Kjaerboelling I."/>
            <person name="Rothschild-Mancinelli K."/>
            <person name="Lyhne E.K."/>
            <person name="Kogle M.E."/>
            <person name="Barry K."/>
            <person name="Clum A."/>
            <person name="Na H."/>
            <person name="Ledsgaard L."/>
            <person name="Lin J."/>
            <person name="Lipzen A."/>
            <person name="Kuo A."/>
            <person name="Riley R."/>
            <person name="Mondo S."/>
            <person name="LaButti K."/>
            <person name="Haridas S."/>
            <person name="Pangalinan J."/>
            <person name="Salamov A.A."/>
            <person name="Simmons B.A."/>
            <person name="Magnuson J.K."/>
            <person name="Chen J."/>
            <person name="Drula E."/>
            <person name="Henrissat B."/>
            <person name="Wiebenga A."/>
            <person name="Lubbers R.J."/>
            <person name="Gomes A.C."/>
            <person name="Makela M.R."/>
            <person name="Stajich J."/>
            <person name="Grigoriev I.V."/>
            <person name="Mortensen U.H."/>
            <person name="De vries R.P."/>
            <person name="Baker S.E."/>
            <person name="Andersen M.R."/>
        </authorList>
    </citation>
    <scope>NUCLEOTIDE SEQUENCE [LARGE SCALE GENOMIC DNA]</scope>
    <source>
        <strain evidence="1 2">CBS 600.67</strain>
    </source>
</reference>
<comment type="caution">
    <text evidence="1">The sequence shown here is derived from an EMBL/GenBank/DDBJ whole genome shotgun (WGS) entry which is preliminary data.</text>
</comment>
<evidence type="ECO:0000313" key="2">
    <source>
        <dbReference type="Proteomes" id="UP001610335"/>
    </source>
</evidence>
<evidence type="ECO:0008006" key="3">
    <source>
        <dbReference type="Google" id="ProtNLM"/>
    </source>
</evidence>
<gene>
    <name evidence="1" type="ORF">BDW59DRAFT_178181</name>
</gene>
<proteinExistence type="predicted"/>
<dbReference type="Proteomes" id="UP001610335">
    <property type="component" value="Unassembled WGS sequence"/>
</dbReference>